<dbReference type="STRING" id="1184151.AW736_18200"/>
<dbReference type="SUPFAM" id="SSF103515">
    <property type="entry name" value="Autotransporter"/>
    <property type="match status" value="1"/>
</dbReference>
<dbReference type="InterPro" id="IPR012332">
    <property type="entry name" value="Autotransporter_pectin_lyase_C"/>
</dbReference>
<sequence>MTSKNKPCVRPSLRRPFAASLAGFALCFLTAAPPARAAEVTVSSGTTLRDQLNTLAGGGTVSFTGDGLNNPLQSVITLTSNLYVLNPGGAEHVTIMGRTGVGAFANTGDINLALSSITITRGEGSAIKSSAGTVNLMLAGNGMAELANNTASSHGGAIYGHTGITITGSQGSLRITGNNASGRAGALYAESGNIIIDTVVADTFLLANNTSPYSGGAIYAQGGTVAVSGTYGAIHMRGNVSRGGGGGALGANGTLVVNPSVSGEFLVTSNTAASGAAFYAALDMSITANGAAGIRIENNTATVDGGALWLGSVPHHITANSPAGIHFENNTAAGSGGAIFMNNGGAPLNLDAAQGDIVFQGNKHGAARTPNALYANSAGGNALNITGARDVLFLDPVHSNSADASSISKTGAGSVVFSGTSVWRGNAAVAAGALLVNNGALLDTAAAGRSLSLSPGAVLGTYATAGSGSIKADALALSGILYATGTSQLHLHGAATLNSATIRADVYPGNQSGRTVIHDTATFNGDGIIDLWSIAAASGTFTVFRYEAGVIPAGAFSGTLRYQGNIVGGAGAARVSGSVQLSADQKSVLVTLPGVVSNYVTWTGSTGASWDLTTENWRIGAIAATAAIGDHITFDDTADRQDVTIEGSRLDVSAMLVTGTLDYAFAGSGGVRASDSSIGGGIVAPGGPGIGKLVKDGAGKLSFANAGANTFENGIDWHAGVIAITSGSQLGVGAGAAINLLAAGGTLQASGTVASTLASDIVFAPGAVRSLTVENTGAALTLAGAISGNGGLVITGTGLTGLSGTSTFAGDVILLEGGALALAHDEALGQASNTLVLAGHARLVATGSFATSRGINLGAHDLDFSSATGGELVLAGAAGQLSGSGTIRLAGRLHAAAAGVLGAATNWDIAPGGLLALAGNQSVAGLRNNGAIQFRARGAVLTAASLAGSGTIGMEIDLNGGDANSRLVITGQADGRHYLDITAIGDPGSPRDVDIPLVTFAGGDATFSSNTIVSEDGMNAYEARQNGGNVNLVFAGNSASADVILVTAGALGMDWHYSLDSLRMRMGEVRSAVSPTGLIAGSGEMKGAMGDVWFRTSVYRVEIEPNVVGAAFDQTSYDISAGVDRAFALGNASLLVGGFATMTRSSRDHAANDSKSDSDGIGGGLYASWLAKNGWYLDAVAKYHRYENTIDASNDDRRITRGDYASSALGGSVELGRRFVKRRLWLEPSAQAALAWFDSGEYTATSTTGRSMRIRVDDSTSLQLRGQLRAGADFGRWQPYARVAGVSHTTDGGTIHVTPYEYEPDFSGWRFEAGAGVTLMVDERTIMYLDYEYNKADGYRRPWAVCIGIRRTW</sequence>
<dbReference type="Pfam" id="PF03797">
    <property type="entry name" value="Autotransporter"/>
    <property type="match status" value="1"/>
</dbReference>
<dbReference type="GO" id="GO:0009279">
    <property type="term" value="C:cell outer membrane"/>
    <property type="evidence" value="ECO:0007669"/>
    <property type="project" value="UniProtKB-SubCell"/>
</dbReference>
<dbReference type="InterPro" id="IPR003368">
    <property type="entry name" value="POMP_repeat"/>
</dbReference>
<proteinExistence type="predicted"/>
<evidence type="ECO:0000256" key="5">
    <source>
        <dbReference type="ARBA" id="ARBA00022729"/>
    </source>
</evidence>
<reference evidence="10 11" key="1">
    <citation type="submission" date="2016-01" db="EMBL/GenBank/DDBJ databases">
        <title>High potential of lignocellulose degradation of a new Verrucomicrobia species.</title>
        <authorList>
            <person name="Wang Y."/>
            <person name="Shi Y."/>
            <person name="Qiu Z."/>
            <person name="Liu S."/>
            <person name="Yang H."/>
        </authorList>
    </citation>
    <scope>NUCLEOTIDE SEQUENCE [LARGE SCALE GENOMIC DNA]</scope>
    <source>
        <strain evidence="10 11">TSB47</strain>
    </source>
</reference>
<keyword evidence="4" id="KW-0964">Secreted</keyword>
<comment type="caution">
    <text evidence="10">The sequence shown here is derived from an EMBL/GenBank/DDBJ whole genome shotgun (WGS) entry which is preliminary data.</text>
</comment>
<feature type="domain" description="Autotransporter" evidence="9">
    <location>
        <begin position="1085"/>
        <end position="1353"/>
    </location>
</feature>
<evidence type="ECO:0000256" key="6">
    <source>
        <dbReference type="ARBA" id="ARBA00023136"/>
    </source>
</evidence>
<dbReference type="GO" id="GO:0005576">
    <property type="term" value="C:extracellular region"/>
    <property type="evidence" value="ECO:0007669"/>
    <property type="project" value="UniProtKB-SubCell"/>
</dbReference>
<dbReference type="InterPro" id="IPR006315">
    <property type="entry name" value="OM_autotransptr_brl_dom"/>
</dbReference>
<evidence type="ECO:0000256" key="3">
    <source>
        <dbReference type="ARBA" id="ARBA00004613"/>
    </source>
</evidence>
<dbReference type="RefSeq" id="WP_068771741.1">
    <property type="nucleotide sequence ID" value="NZ_CP109796.1"/>
</dbReference>
<dbReference type="OrthoDB" id="90621at2"/>
<dbReference type="Gene3D" id="2.40.128.130">
    <property type="entry name" value="Autotransporter beta-domain"/>
    <property type="match status" value="1"/>
</dbReference>
<dbReference type="Pfam" id="PF02415">
    <property type="entry name" value="Chlam_PMP"/>
    <property type="match status" value="2"/>
</dbReference>
<comment type="subcellular location">
    <subcellularLocation>
        <location evidence="1">Cell envelope</location>
    </subcellularLocation>
    <subcellularLocation>
        <location evidence="2">Cell outer membrane</location>
    </subcellularLocation>
    <subcellularLocation>
        <location evidence="3">Secreted</location>
    </subcellularLocation>
</comment>
<dbReference type="PRINTS" id="PR01484">
    <property type="entry name" value="PRTACTNFAMLY"/>
</dbReference>
<dbReference type="Gene3D" id="2.160.20.20">
    <property type="match status" value="1"/>
</dbReference>
<dbReference type="InterPro" id="IPR011050">
    <property type="entry name" value="Pectin_lyase_fold/virulence"/>
</dbReference>
<protein>
    <recommendedName>
        <fullName evidence="9">Autotransporter domain-containing protein</fullName>
    </recommendedName>
</protein>
<dbReference type="Proteomes" id="UP000078486">
    <property type="component" value="Unassembled WGS sequence"/>
</dbReference>
<keyword evidence="5 8" id="KW-0732">Signal</keyword>
<keyword evidence="7" id="KW-0998">Cell outer membrane</keyword>
<name>A0A178IDV1_9BACT</name>
<feature type="signal peptide" evidence="8">
    <location>
        <begin position="1"/>
        <end position="37"/>
    </location>
</feature>
<dbReference type="InterPro" id="IPR013425">
    <property type="entry name" value="Autotrns_rpt"/>
</dbReference>
<dbReference type="InterPro" id="IPR003991">
    <property type="entry name" value="Pertactin_virulence_factor"/>
</dbReference>
<evidence type="ECO:0000256" key="4">
    <source>
        <dbReference type="ARBA" id="ARBA00022525"/>
    </source>
</evidence>
<keyword evidence="11" id="KW-1185">Reference proteome</keyword>
<evidence type="ECO:0000313" key="11">
    <source>
        <dbReference type="Proteomes" id="UP000078486"/>
    </source>
</evidence>
<dbReference type="PROSITE" id="PS51208">
    <property type="entry name" value="AUTOTRANSPORTER"/>
    <property type="match status" value="1"/>
</dbReference>
<evidence type="ECO:0000313" key="10">
    <source>
        <dbReference type="EMBL" id="OAM88192.1"/>
    </source>
</evidence>
<dbReference type="Pfam" id="PF03212">
    <property type="entry name" value="Pertactin"/>
    <property type="match status" value="1"/>
</dbReference>
<dbReference type="NCBIfam" id="TIGR01376">
    <property type="entry name" value="POMP_repeat"/>
    <property type="match status" value="2"/>
</dbReference>
<feature type="chain" id="PRO_5008088666" description="Autotransporter domain-containing protein" evidence="8">
    <location>
        <begin position="38"/>
        <end position="1353"/>
    </location>
</feature>
<evidence type="ECO:0000256" key="1">
    <source>
        <dbReference type="ARBA" id="ARBA00004196"/>
    </source>
</evidence>
<dbReference type="SUPFAM" id="SSF51126">
    <property type="entry name" value="Pectin lyase-like"/>
    <property type="match status" value="1"/>
</dbReference>
<evidence type="ECO:0000259" key="9">
    <source>
        <dbReference type="PROSITE" id="PS51208"/>
    </source>
</evidence>
<evidence type="ECO:0000256" key="2">
    <source>
        <dbReference type="ARBA" id="ARBA00004442"/>
    </source>
</evidence>
<gene>
    <name evidence="10" type="ORF">AW736_18200</name>
</gene>
<dbReference type="InterPro" id="IPR004899">
    <property type="entry name" value="Pertactin_central"/>
</dbReference>
<dbReference type="InterPro" id="IPR051551">
    <property type="entry name" value="Autotransporter_adhesion"/>
</dbReference>
<dbReference type="InterPro" id="IPR005546">
    <property type="entry name" value="Autotransporte_beta"/>
</dbReference>
<dbReference type="NCBIfam" id="TIGR01414">
    <property type="entry name" value="autotrans_barl"/>
    <property type="match status" value="1"/>
</dbReference>
<evidence type="ECO:0000256" key="8">
    <source>
        <dbReference type="SAM" id="SignalP"/>
    </source>
</evidence>
<dbReference type="EMBL" id="LRRQ01000142">
    <property type="protein sequence ID" value="OAM88192.1"/>
    <property type="molecule type" value="Genomic_DNA"/>
</dbReference>
<keyword evidence="6" id="KW-0472">Membrane</keyword>
<dbReference type="InterPro" id="IPR036709">
    <property type="entry name" value="Autotransporte_beta_dom_sf"/>
</dbReference>
<dbReference type="PANTHER" id="PTHR35037:SF7">
    <property type="entry name" value="AUTOTRANSPORTER"/>
    <property type="match status" value="1"/>
</dbReference>
<evidence type="ECO:0000256" key="7">
    <source>
        <dbReference type="ARBA" id="ARBA00023237"/>
    </source>
</evidence>
<dbReference type="NCBIfam" id="TIGR02601">
    <property type="entry name" value="autotrns_rpt"/>
    <property type="match status" value="1"/>
</dbReference>
<organism evidence="10 11">
    <name type="scientific">Termitidicoccus mucosus</name>
    <dbReference type="NCBI Taxonomy" id="1184151"/>
    <lineage>
        <taxon>Bacteria</taxon>
        <taxon>Pseudomonadati</taxon>
        <taxon>Verrucomicrobiota</taxon>
        <taxon>Opitutia</taxon>
        <taxon>Opitutales</taxon>
        <taxon>Opitutaceae</taxon>
        <taxon>Termitidicoccus</taxon>
    </lineage>
</organism>
<accession>A0A178IDV1</accession>
<dbReference type="SMART" id="SM00869">
    <property type="entry name" value="Autotransporter"/>
    <property type="match status" value="1"/>
</dbReference>
<dbReference type="PANTHER" id="PTHR35037">
    <property type="entry name" value="C-TERMINAL REGION OF AIDA-LIKE PROTEIN"/>
    <property type="match status" value="1"/>
</dbReference>